<evidence type="ECO:0000256" key="1">
    <source>
        <dbReference type="SAM" id="MobiDB-lite"/>
    </source>
</evidence>
<protein>
    <submittedName>
        <fullName evidence="2">Uncharacterized protein</fullName>
    </submittedName>
</protein>
<accession>A0A6A4GEK6</accession>
<evidence type="ECO:0000313" key="3">
    <source>
        <dbReference type="Proteomes" id="UP000799118"/>
    </source>
</evidence>
<organism evidence="2 3">
    <name type="scientific">Gymnopus androsaceus JB14</name>
    <dbReference type="NCBI Taxonomy" id="1447944"/>
    <lineage>
        <taxon>Eukaryota</taxon>
        <taxon>Fungi</taxon>
        <taxon>Dikarya</taxon>
        <taxon>Basidiomycota</taxon>
        <taxon>Agaricomycotina</taxon>
        <taxon>Agaricomycetes</taxon>
        <taxon>Agaricomycetidae</taxon>
        <taxon>Agaricales</taxon>
        <taxon>Marasmiineae</taxon>
        <taxon>Omphalotaceae</taxon>
        <taxon>Gymnopus</taxon>
    </lineage>
</organism>
<dbReference type="OrthoDB" id="2919105at2759"/>
<dbReference type="Proteomes" id="UP000799118">
    <property type="component" value="Unassembled WGS sequence"/>
</dbReference>
<proteinExistence type="predicted"/>
<reference evidence="2" key="1">
    <citation type="journal article" date="2019" name="Environ. Microbiol.">
        <title>Fungal ecological strategies reflected in gene transcription - a case study of two litter decomposers.</title>
        <authorList>
            <person name="Barbi F."/>
            <person name="Kohler A."/>
            <person name="Barry K."/>
            <person name="Baskaran P."/>
            <person name="Daum C."/>
            <person name="Fauchery L."/>
            <person name="Ihrmark K."/>
            <person name="Kuo A."/>
            <person name="LaButti K."/>
            <person name="Lipzen A."/>
            <person name="Morin E."/>
            <person name="Grigoriev I.V."/>
            <person name="Henrissat B."/>
            <person name="Lindahl B."/>
            <person name="Martin F."/>
        </authorList>
    </citation>
    <scope>NUCLEOTIDE SEQUENCE</scope>
    <source>
        <strain evidence="2">JB14</strain>
    </source>
</reference>
<dbReference type="AlphaFoldDB" id="A0A6A4GEK6"/>
<dbReference type="EMBL" id="ML770321">
    <property type="protein sequence ID" value="KAE9383803.1"/>
    <property type="molecule type" value="Genomic_DNA"/>
</dbReference>
<evidence type="ECO:0000313" key="2">
    <source>
        <dbReference type="EMBL" id="KAE9383803.1"/>
    </source>
</evidence>
<keyword evidence="3" id="KW-1185">Reference proteome</keyword>
<name>A0A6A4GEK6_9AGAR</name>
<feature type="compositionally biased region" description="Low complexity" evidence="1">
    <location>
        <begin position="56"/>
        <end position="66"/>
    </location>
</feature>
<sequence length="79" mass="8571">MSLSAKTRAPRSAHALRVGSLRSAIVLYDEPHPSLKVHRLKKLAKEFAKSVHPHRTPSSPSTSSARTKTKANTPDACSI</sequence>
<feature type="region of interest" description="Disordered" evidence="1">
    <location>
        <begin position="47"/>
        <end position="79"/>
    </location>
</feature>
<gene>
    <name evidence="2" type="ORF">BT96DRAFT_1008761</name>
</gene>